<dbReference type="SUPFAM" id="SSF56281">
    <property type="entry name" value="Metallo-hydrolase/oxidoreductase"/>
    <property type="match status" value="1"/>
</dbReference>
<dbReference type="InterPro" id="IPR001279">
    <property type="entry name" value="Metallo-B-lactamas"/>
</dbReference>
<evidence type="ECO:0000256" key="2">
    <source>
        <dbReference type="ARBA" id="ARBA00004496"/>
    </source>
</evidence>
<dbReference type="Gene3D" id="3.40.50.10890">
    <property type="match status" value="1"/>
</dbReference>
<dbReference type="Proteomes" id="UP000494165">
    <property type="component" value="Unassembled WGS sequence"/>
</dbReference>
<comment type="similarity">
    <text evidence="3">Belongs to the metallo-beta-lactamase superfamily. RNA-metabolizing metallo-beta-lactamase-like family. INTS9 subfamily.</text>
</comment>
<dbReference type="Pfam" id="PF10996">
    <property type="entry name" value="Beta-Casp"/>
    <property type="match status" value="1"/>
</dbReference>
<dbReference type="AlphaFoldDB" id="A0A8S1BYW4"/>
<evidence type="ECO:0000256" key="5">
    <source>
        <dbReference type="ARBA" id="ARBA00023242"/>
    </source>
</evidence>
<dbReference type="GO" id="GO:0005737">
    <property type="term" value="C:cytoplasm"/>
    <property type="evidence" value="ECO:0007669"/>
    <property type="project" value="UniProtKB-SubCell"/>
</dbReference>
<comment type="caution">
    <text evidence="7">The sequence shown here is derived from an EMBL/GenBank/DDBJ whole genome shotgun (WGS) entry which is preliminary data.</text>
</comment>
<keyword evidence="5" id="KW-0539">Nucleus</keyword>
<name>A0A8S1BYW4_9INSE</name>
<feature type="domain" description="Beta-Casp" evidence="6">
    <location>
        <begin position="304"/>
        <end position="433"/>
    </location>
</feature>
<dbReference type="PANTHER" id="PTHR46094">
    <property type="entry name" value="INTEGRATOR COMPLEX SUBUNIT 9"/>
    <property type="match status" value="1"/>
</dbReference>
<dbReference type="GO" id="GO:0032039">
    <property type="term" value="C:integrator complex"/>
    <property type="evidence" value="ECO:0007669"/>
    <property type="project" value="InterPro"/>
</dbReference>
<comment type="subcellular location">
    <subcellularLocation>
        <location evidence="2">Cytoplasm</location>
    </subcellularLocation>
    <subcellularLocation>
        <location evidence="1">Nucleus</location>
    </subcellularLocation>
</comment>
<protein>
    <recommendedName>
        <fullName evidence="6">Beta-Casp domain-containing protein</fullName>
    </recommendedName>
</protein>
<dbReference type="InterPro" id="IPR036866">
    <property type="entry name" value="RibonucZ/Hydroxyglut_hydro"/>
</dbReference>
<evidence type="ECO:0000256" key="1">
    <source>
        <dbReference type="ARBA" id="ARBA00004123"/>
    </source>
</evidence>
<dbReference type="PANTHER" id="PTHR46094:SF1">
    <property type="entry name" value="INTEGRATOR COMPLEX SUBUNIT 9"/>
    <property type="match status" value="1"/>
</dbReference>
<evidence type="ECO:0000313" key="8">
    <source>
        <dbReference type="Proteomes" id="UP000494165"/>
    </source>
</evidence>
<dbReference type="InterPro" id="IPR027074">
    <property type="entry name" value="Integrator_9su"/>
</dbReference>
<evidence type="ECO:0000256" key="4">
    <source>
        <dbReference type="ARBA" id="ARBA00022490"/>
    </source>
</evidence>
<keyword evidence="4" id="KW-0963">Cytoplasm</keyword>
<evidence type="ECO:0000259" key="6">
    <source>
        <dbReference type="SMART" id="SM01027"/>
    </source>
</evidence>
<dbReference type="Pfam" id="PF21382">
    <property type="entry name" value="IntS9_C"/>
    <property type="match status" value="1"/>
</dbReference>
<proteinExistence type="inferred from homology"/>
<accession>A0A8S1BYW4</accession>
<dbReference type="EMBL" id="CADEPI010000013">
    <property type="protein sequence ID" value="CAB3363818.1"/>
    <property type="molecule type" value="Genomic_DNA"/>
</dbReference>
<dbReference type="Gene3D" id="3.60.15.10">
    <property type="entry name" value="Ribonuclease Z/Hydroxyacylglutathione hydrolase-like"/>
    <property type="match status" value="1"/>
</dbReference>
<sequence length="676" mass="74865">MKLYCLSAHPNKPCIILQFKEVTIMLDCGLWAASVTNFLPMPLVPSQRLNSLNSWVPRDCSDPQLDGELKECGGRIFVDSSPEFGVPANNVIDYSQIDVILISNYSSMLALPFITENTGFQGVVYATEPTLQIGRLFLEELVQTVERSPKAASAKHWKAMQHLLLPPLKDAPFVKSWRHLFDAKNVAASLSKVQMVGYSEVLDVFGALTVTPVSSGYCIGSSNWIISSQFEKVVYVSASSVINPHSTKIDLTPLKNADLMILSDLTQTPLNDPDSSMNGFINAVAETLGRNGNVLLPCYPSGVVYDLFECLSDQLAQRGMANANLFFISPVADSSLAYSNILAEWLSGEKQNKVYTPEEPFPHAQLVQHNRLKHFKNLWASGFNEQYRQPCVVFCGHPSLRFGDSVHFMEMWGSSPLNTVVFTEPDFSYVDALAPFQPLAMNVKYWPIDMSLSAQRASKLIRDARPKNVAVAAIHLEPPVAAPHRIDFVIEADCPILPLRRGEVVTVPVTRQKEQLKICPSLAKTIRPTSVRPGVNLATVTSSLLVRDNKFTVNVVEDVPQKPIVIEKPLASGSKRRRGAPTAVQTVELMPPSIKQRKPSAYTWGTLDIDDLLARMSSEGILVAKPEPDSNGNCVIHLPKEDTLIQVEPNSTHIFCPDEALRSKLRTILMRCLNKF</sequence>
<evidence type="ECO:0000256" key="3">
    <source>
        <dbReference type="ARBA" id="ARBA00006861"/>
    </source>
</evidence>
<dbReference type="Pfam" id="PF16661">
    <property type="entry name" value="Lactamase_B_6"/>
    <property type="match status" value="1"/>
</dbReference>
<dbReference type="InterPro" id="IPR022712">
    <property type="entry name" value="Beta_Casp"/>
</dbReference>
<organism evidence="7 8">
    <name type="scientific">Cloeon dipterum</name>
    <dbReference type="NCBI Taxonomy" id="197152"/>
    <lineage>
        <taxon>Eukaryota</taxon>
        <taxon>Metazoa</taxon>
        <taxon>Ecdysozoa</taxon>
        <taxon>Arthropoda</taxon>
        <taxon>Hexapoda</taxon>
        <taxon>Insecta</taxon>
        <taxon>Pterygota</taxon>
        <taxon>Palaeoptera</taxon>
        <taxon>Ephemeroptera</taxon>
        <taxon>Pisciforma</taxon>
        <taxon>Baetidae</taxon>
        <taxon>Cloeon</taxon>
    </lineage>
</organism>
<gene>
    <name evidence="7" type="ORF">CLODIP_2_CD09961</name>
</gene>
<dbReference type="OrthoDB" id="5600060at2759"/>
<dbReference type="GO" id="GO:0034472">
    <property type="term" value="P:snRNA 3'-end processing"/>
    <property type="evidence" value="ECO:0007669"/>
    <property type="project" value="TreeGrafter"/>
</dbReference>
<evidence type="ECO:0000313" key="7">
    <source>
        <dbReference type="EMBL" id="CAB3363818.1"/>
    </source>
</evidence>
<keyword evidence="8" id="KW-1185">Reference proteome</keyword>
<dbReference type="SMART" id="SM01027">
    <property type="entry name" value="Beta-Casp"/>
    <property type="match status" value="1"/>
</dbReference>
<dbReference type="InterPro" id="IPR048660">
    <property type="entry name" value="IntS9-like_C"/>
</dbReference>
<reference evidence="7 8" key="1">
    <citation type="submission" date="2020-04" db="EMBL/GenBank/DDBJ databases">
        <authorList>
            <person name="Alioto T."/>
            <person name="Alioto T."/>
            <person name="Gomez Garrido J."/>
        </authorList>
    </citation>
    <scope>NUCLEOTIDE SEQUENCE [LARGE SCALE GENOMIC DNA]</scope>
</reference>